<reference evidence="2 3" key="1">
    <citation type="journal article" date="2018" name="Mol. Biol. Evol.">
        <title>Analysis of the draft genome of the red seaweed Gracilariopsis chorda provides insights into genome size evolution in Rhodophyta.</title>
        <authorList>
            <person name="Lee J."/>
            <person name="Yang E.C."/>
            <person name="Graf L."/>
            <person name="Yang J.H."/>
            <person name="Qiu H."/>
            <person name="Zel Zion U."/>
            <person name="Chan C.X."/>
            <person name="Stephens T.G."/>
            <person name="Weber A.P.M."/>
            <person name="Boo G.H."/>
            <person name="Boo S.M."/>
            <person name="Kim K.M."/>
            <person name="Shin Y."/>
            <person name="Jung M."/>
            <person name="Lee S.J."/>
            <person name="Yim H.S."/>
            <person name="Lee J.H."/>
            <person name="Bhattacharya D."/>
            <person name="Yoon H.S."/>
        </authorList>
    </citation>
    <scope>NUCLEOTIDE SEQUENCE [LARGE SCALE GENOMIC DNA]</scope>
    <source>
        <strain evidence="2 3">SKKU-2015</strain>
        <tissue evidence="2">Whole body</tissue>
    </source>
</reference>
<feature type="region of interest" description="Disordered" evidence="1">
    <location>
        <begin position="1"/>
        <end position="24"/>
    </location>
</feature>
<sequence length="110" mass="12131">MVQMFVKHQNQKRGHWSSAKPVLSNDRASRTVTLPGANGRNLSAAIEDLRPAVSKDELAATIQDDLDDMHSSVQMVIDDTVDIASDAGTNTPDEYAQTPPMMKKVILLRR</sequence>
<evidence type="ECO:0000313" key="3">
    <source>
        <dbReference type="Proteomes" id="UP000247409"/>
    </source>
</evidence>
<dbReference type="Proteomes" id="UP000247409">
    <property type="component" value="Unassembled WGS sequence"/>
</dbReference>
<dbReference type="EMBL" id="NBIV01000104">
    <property type="protein sequence ID" value="PXF44011.1"/>
    <property type="molecule type" value="Genomic_DNA"/>
</dbReference>
<protein>
    <submittedName>
        <fullName evidence="2">Uncharacterized protein</fullName>
    </submittedName>
</protein>
<evidence type="ECO:0000313" key="2">
    <source>
        <dbReference type="EMBL" id="PXF44011.1"/>
    </source>
</evidence>
<organism evidence="2 3">
    <name type="scientific">Gracilariopsis chorda</name>
    <dbReference type="NCBI Taxonomy" id="448386"/>
    <lineage>
        <taxon>Eukaryota</taxon>
        <taxon>Rhodophyta</taxon>
        <taxon>Florideophyceae</taxon>
        <taxon>Rhodymeniophycidae</taxon>
        <taxon>Gracilariales</taxon>
        <taxon>Gracilariaceae</taxon>
        <taxon>Gracilariopsis</taxon>
    </lineage>
</organism>
<dbReference type="AlphaFoldDB" id="A0A2V3IPJ9"/>
<gene>
    <name evidence="2" type="ORF">BWQ96_06244</name>
</gene>
<evidence type="ECO:0000256" key="1">
    <source>
        <dbReference type="SAM" id="MobiDB-lite"/>
    </source>
</evidence>
<name>A0A2V3IPJ9_9FLOR</name>
<comment type="caution">
    <text evidence="2">The sequence shown here is derived from an EMBL/GenBank/DDBJ whole genome shotgun (WGS) entry which is preliminary data.</text>
</comment>
<keyword evidence="3" id="KW-1185">Reference proteome</keyword>
<proteinExistence type="predicted"/>
<accession>A0A2V3IPJ9</accession>